<evidence type="ECO:0000313" key="3">
    <source>
        <dbReference type="Proteomes" id="UP001497644"/>
    </source>
</evidence>
<dbReference type="PANTHER" id="PTHR46455">
    <property type="entry name" value="SET AND MYND DOMAIN CONTAINING, ARTHROPOD-SPECIFIC, MEMBER 4, ISOFORM A"/>
    <property type="match status" value="1"/>
</dbReference>
<dbReference type="GO" id="GO:0008170">
    <property type="term" value="F:N-methyltransferase activity"/>
    <property type="evidence" value="ECO:0007669"/>
    <property type="project" value="UniProtKB-ARBA"/>
</dbReference>
<dbReference type="SMART" id="SM00317">
    <property type="entry name" value="SET"/>
    <property type="match status" value="1"/>
</dbReference>
<dbReference type="Pfam" id="PF00856">
    <property type="entry name" value="SET"/>
    <property type="match status" value="1"/>
</dbReference>
<dbReference type="Gene3D" id="1.10.220.160">
    <property type="match status" value="1"/>
</dbReference>
<protein>
    <recommendedName>
        <fullName evidence="1">SET domain-containing protein</fullName>
    </recommendedName>
</protein>
<dbReference type="Gene3D" id="6.10.140.2220">
    <property type="match status" value="1"/>
</dbReference>
<dbReference type="Proteomes" id="UP001497644">
    <property type="component" value="Chromosome 6"/>
</dbReference>
<keyword evidence="3" id="KW-1185">Reference proteome</keyword>
<proteinExistence type="predicted"/>
<reference evidence="2" key="1">
    <citation type="submission" date="2024-04" db="EMBL/GenBank/DDBJ databases">
        <authorList>
            <consortium name="Molecular Ecology Group"/>
        </authorList>
    </citation>
    <scope>NUCLEOTIDE SEQUENCE</scope>
</reference>
<dbReference type="EMBL" id="OZ034829">
    <property type="protein sequence ID" value="CAL1685926.1"/>
    <property type="molecule type" value="Genomic_DNA"/>
</dbReference>
<evidence type="ECO:0000259" key="1">
    <source>
        <dbReference type="PROSITE" id="PS50280"/>
    </source>
</evidence>
<dbReference type="PROSITE" id="PS50280">
    <property type="entry name" value="SET"/>
    <property type="match status" value="1"/>
</dbReference>
<feature type="domain" description="SET" evidence="1">
    <location>
        <begin position="25"/>
        <end position="252"/>
    </location>
</feature>
<dbReference type="SUPFAM" id="SSF82199">
    <property type="entry name" value="SET domain"/>
    <property type="match status" value="1"/>
</dbReference>
<gene>
    <name evidence="2" type="ORF">LPLAT_LOCUS11326</name>
</gene>
<accession>A0AAV2NZE7</accession>
<organism evidence="2 3">
    <name type="scientific">Lasius platythorax</name>
    <dbReference type="NCBI Taxonomy" id="488582"/>
    <lineage>
        <taxon>Eukaryota</taxon>
        <taxon>Metazoa</taxon>
        <taxon>Ecdysozoa</taxon>
        <taxon>Arthropoda</taxon>
        <taxon>Hexapoda</taxon>
        <taxon>Insecta</taxon>
        <taxon>Pterygota</taxon>
        <taxon>Neoptera</taxon>
        <taxon>Endopterygota</taxon>
        <taxon>Hymenoptera</taxon>
        <taxon>Apocrita</taxon>
        <taxon>Aculeata</taxon>
        <taxon>Formicoidea</taxon>
        <taxon>Formicidae</taxon>
        <taxon>Formicinae</taxon>
        <taxon>Lasius</taxon>
        <taxon>Lasius</taxon>
    </lineage>
</organism>
<dbReference type="InterPro" id="IPR046341">
    <property type="entry name" value="SET_dom_sf"/>
</dbReference>
<name>A0AAV2NZE7_9HYME</name>
<dbReference type="CDD" id="cd20071">
    <property type="entry name" value="SET_SMYD"/>
    <property type="match status" value="1"/>
</dbReference>
<dbReference type="GO" id="GO:0008757">
    <property type="term" value="F:S-adenosylmethionine-dependent methyltransferase activity"/>
    <property type="evidence" value="ECO:0007669"/>
    <property type="project" value="UniProtKB-ARBA"/>
</dbReference>
<evidence type="ECO:0000313" key="2">
    <source>
        <dbReference type="EMBL" id="CAL1685926.1"/>
    </source>
</evidence>
<sequence>MEPRETMELLESHLRENNLAQDEPRSWTIERSPLEGRGMFATRDIRAGELIFTDVPLLIGPRCYSKYLPMCVVCYKNNCPLFPCDHGCGLPICSTECENSTSHSQTECRLLREWMPTCGSTWSKDLLLAVVPIRGLTLSKEQRKLLYAFECHSNLTRNHEIDLLKRNVNNLPSEEQMKLMRRICGVFNTNSFEVVVTRNEDSTSLRGLYPMGSLQNHCCVPNTRHHFDDQQRLQVSAALPITAGEELTMSYTDLLWDTSSRRQFLRATKHFSCECSRCSDPSEFGSQLGALLCAKDDCSGHLLPRNPLSLESPWICDRCQISVNRRQIECIHSGLNALVFDAMYKTPREILKFIEDTLSKLIPASNYIMIDVKYRIISYFGRVPDLKWKDLTDAELRIKKMYCNDILSILDALSSGDSIKKGLVLYELYRTNLELSKRQISEEQIHPRIKDSDNKCLLQQAMDILQNDVGATCIRKSD</sequence>
<dbReference type="InterPro" id="IPR053010">
    <property type="entry name" value="SET_SmydA-8"/>
</dbReference>
<dbReference type="GO" id="GO:0008276">
    <property type="term" value="F:protein methyltransferase activity"/>
    <property type="evidence" value="ECO:0007669"/>
    <property type="project" value="UniProtKB-ARBA"/>
</dbReference>
<dbReference type="Gene3D" id="2.170.270.10">
    <property type="entry name" value="SET domain"/>
    <property type="match status" value="1"/>
</dbReference>
<dbReference type="AlphaFoldDB" id="A0AAV2NZE7"/>
<dbReference type="InterPro" id="IPR001214">
    <property type="entry name" value="SET_dom"/>
</dbReference>
<dbReference type="PANTHER" id="PTHR46455:SF3">
    <property type="entry name" value="SET AND MYND DOMAIN CONTAINING, ARTHROPOD-SPECIFIC, MEMBER 9, ISOFORM A-RELATED"/>
    <property type="match status" value="1"/>
</dbReference>